<keyword evidence="2" id="KW-1185">Reference proteome</keyword>
<name>A0A0F7JMT4_9DEIO</name>
<sequence>MAAEPSPLALWNARGEVWRTPAGDLPTLSIPDAAALPDVLRAELRPGAWLLHDGGLGFGQRGTLHVRLTDGPEVTWPGGWSAHLPDVLPGARPWQRPDWPEVATARVDARLGALGLTRAGPVDPGFSHDLMGIHRVPLEDGLRAWLKVSADGREATLTTHLAAKHPDLLPPVLHADPQNATLLTLDGGALLDGVPDPAAWTGALERLASFQRAADDPALTDLGALTLTVPDMAARVDALLTDPAPLHAWRLNPDEVAALRDLRPAVAAAFRDLHAHGLPAGPAHGDAHPRNALHSPERGSVWFDWSEAALAHPFMDAGWFLSFTLHPVRAALPVRAGTPDLPEQLAGAYLRALEAGDAAGLLWRSLPLAHLHRAALFDAAYRNWTGTVPGIRPNFTPFSLRQALRESVRL</sequence>
<dbReference type="SUPFAM" id="SSF56112">
    <property type="entry name" value="Protein kinase-like (PK-like)"/>
    <property type="match status" value="1"/>
</dbReference>
<dbReference type="KEGG" id="dch:SY84_12020"/>
<dbReference type="AlphaFoldDB" id="A0A0F7JMT4"/>
<organism evidence="1 2">
    <name type="scientific">Deinococcus soli</name>
    <name type="common">ex Cha et al. 2016</name>
    <dbReference type="NCBI Taxonomy" id="1309411"/>
    <lineage>
        <taxon>Bacteria</taxon>
        <taxon>Thermotogati</taxon>
        <taxon>Deinococcota</taxon>
        <taxon>Deinococci</taxon>
        <taxon>Deinococcales</taxon>
        <taxon>Deinococcaceae</taxon>
        <taxon>Deinococcus</taxon>
    </lineage>
</organism>
<dbReference type="RefSeq" id="WP_046844209.1">
    <property type="nucleotide sequence ID" value="NZ_CP011389.1"/>
</dbReference>
<accession>A0A0F7JMT4</accession>
<protein>
    <submittedName>
        <fullName evidence="1">Uncharacterized protein</fullName>
    </submittedName>
</protein>
<dbReference type="Gene3D" id="3.90.1200.10">
    <property type="match status" value="1"/>
</dbReference>
<reference evidence="1 2" key="1">
    <citation type="submission" date="2015-01" db="EMBL/GenBank/DDBJ databases">
        <title>Deinococcus soli/N5/whole genome sequencing.</title>
        <authorList>
            <person name="Kim M.K."/>
            <person name="Srinivasan S."/>
            <person name="Lee J.-J."/>
        </authorList>
    </citation>
    <scope>NUCLEOTIDE SEQUENCE [LARGE SCALE GENOMIC DNA]</scope>
    <source>
        <strain evidence="1 2">N5</strain>
    </source>
</reference>
<dbReference type="InterPro" id="IPR011009">
    <property type="entry name" value="Kinase-like_dom_sf"/>
</dbReference>
<dbReference type="PATRIC" id="fig|1309411.5.peg.2445"/>
<dbReference type="Proteomes" id="UP000034024">
    <property type="component" value="Chromosome"/>
</dbReference>
<evidence type="ECO:0000313" key="1">
    <source>
        <dbReference type="EMBL" id="AKH17641.1"/>
    </source>
</evidence>
<gene>
    <name evidence="1" type="ORF">SY84_12020</name>
</gene>
<dbReference type="EMBL" id="CP011389">
    <property type="protein sequence ID" value="AKH17641.1"/>
    <property type="molecule type" value="Genomic_DNA"/>
</dbReference>
<dbReference type="OrthoDB" id="56362at2"/>
<proteinExistence type="predicted"/>
<evidence type="ECO:0000313" key="2">
    <source>
        <dbReference type="Proteomes" id="UP000034024"/>
    </source>
</evidence>